<organism evidence="5 6">
    <name type="scientific">Thetidibacter halocola</name>
    <dbReference type="NCBI Taxonomy" id="2827239"/>
    <lineage>
        <taxon>Bacteria</taxon>
        <taxon>Pseudomonadati</taxon>
        <taxon>Pseudomonadota</taxon>
        <taxon>Alphaproteobacteria</taxon>
        <taxon>Rhodobacterales</taxon>
        <taxon>Roseobacteraceae</taxon>
        <taxon>Thetidibacter</taxon>
    </lineage>
</organism>
<accession>A0A8J7WHC1</accession>
<comment type="cofactor">
    <cofactor evidence="3">
        <name>FAD</name>
        <dbReference type="ChEBI" id="CHEBI:57692"/>
    </cofactor>
    <text evidence="3">Binds 1 FAD per subunit.</text>
</comment>
<dbReference type="GO" id="GO:0005737">
    <property type="term" value="C:cytoplasm"/>
    <property type="evidence" value="ECO:0007669"/>
    <property type="project" value="TreeGrafter"/>
</dbReference>
<dbReference type="GO" id="GO:0071949">
    <property type="term" value="F:FAD binding"/>
    <property type="evidence" value="ECO:0007669"/>
    <property type="project" value="TreeGrafter"/>
</dbReference>
<keyword evidence="2 3" id="KW-0274">FAD</keyword>
<dbReference type="Gene3D" id="1.25.40.80">
    <property type="match status" value="1"/>
</dbReference>
<keyword evidence="6" id="KW-1185">Reference proteome</keyword>
<protein>
    <submittedName>
        <fullName evidence="5">DNA photolyase</fullName>
    </submittedName>
</protein>
<comment type="caution">
    <text evidence="5">The sequence shown here is derived from an EMBL/GenBank/DDBJ whole genome shotgun (WGS) entry which is preliminary data.</text>
</comment>
<dbReference type="Pfam" id="PF03441">
    <property type="entry name" value="FAD_binding_7"/>
    <property type="match status" value="1"/>
</dbReference>
<feature type="binding site" evidence="3">
    <location>
        <position position="32"/>
    </location>
    <ligand>
        <name>FAD</name>
        <dbReference type="ChEBI" id="CHEBI:57692"/>
    </ligand>
</feature>
<keyword evidence="1 3" id="KW-0285">Flavoprotein</keyword>
<proteinExistence type="predicted"/>
<dbReference type="InterPro" id="IPR036134">
    <property type="entry name" value="Crypto/Photolyase_FAD-like_sf"/>
</dbReference>
<dbReference type="GO" id="GO:0032922">
    <property type="term" value="P:circadian regulation of gene expression"/>
    <property type="evidence" value="ECO:0007669"/>
    <property type="project" value="TreeGrafter"/>
</dbReference>
<evidence type="ECO:0000256" key="2">
    <source>
        <dbReference type="ARBA" id="ARBA00022827"/>
    </source>
</evidence>
<evidence type="ECO:0000313" key="6">
    <source>
        <dbReference type="Proteomes" id="UP000681356"/>
    </source>
</evidence>
<feature type="binding site" evidence="3">
    <location>
        <begin position="185"/>
        <end position="187"/>
    </location>
    <ligand>
        <name>FAD</name>
        <dbReference type="ChEBI" id="CHEBI:57692"/>
    </ligand>
</feature>
<dbReference type="PANTHER" id="PTHR11455:SF18">
    <property type="entry name" value="SI:CH1073-390K14.1"/>
    <property type="match status" value="1"/>
</dbReference>
<evidence type="ECO:0000256" key="1">
    <source>
        <dbReference type="ARBA" id="ARBA00022630"/>
    </source>
</evidence>
<dbReference type="GO" id="GO:0003904">
    <property type="term" value="F:deoxyribodipyrimidine photo-lyase activity"/>
    <property type="evidence" value="ECO:0007669"/>
    <property type="project" value="TreeGrafter"/>
</dbReference>
<dbReference type="EMBL" id="JAGTUU010000005">
    <property type="protein sequence ID" value="MBS0125348.1"/>
    <property type="molecule type" value="Genomic_DNA"/>
</dbReference>
<dbReference type="GO" id="GO:0043153">
    <property type="term" value="P:entrainment of circadian clock by photoperiod"/>
    <property type="evidence" value="ECO:0007669"/>
    <property type="project" value="TreeGrafter"/>
</dbReference>
<feature type="domain" description="Cryptochrome/DNA photolyase FAD-binding" evidence="4">
    <location>
        <begin position="81"/>
        <end position="211"/>
    </location>
</feature>
<dbReference type="InterPro" id="IPR002081">
    <property type="entry name" value="Cryptochrome/DNA_photolyase_1"/>
</dbReference>
<evidence type="ECO:0000256" key="3">
    <source>
        <dbReference type="PIRSR" id="PIRSR602081-1"/>
    </source>
</evidence>
<evidence type="ECO:0000313" key="5">
    <source>
        <dbReference type="EMBL" id="MBS0125348.1"/>
    </source>
</evidence>
<feature type="binding site" evidence="3">
    <location>
        <position position="81"/>
    </location>
    <ligand>
        <name>FAD</name>
        <dbReference type="ChEBI" id="CHEBI:57692"/>
    </ligand>
</feature>
<dbReference type="SUPFAM" id="SSF48173">
    <property type="entry name" value="Cryptochrome/photolyase FAD-binding domain"/>
    <property type="match status" value="1"/>
</dbReference>
<dbReference type="AlphaFoldDB" id="A0A8J7WHC1"/>
<dbReference type="Gene3D" id="1.10.579.10">
    <property type="entry name" value="DNA Cyclobutane Dipyrimidine Photolyase, subunit A, domain 3"/>
    <property type="match status" value="1"/>
</dbReference>
<evidence type="ECO:0000259" key="4">
    <source>
        <dbReference type="Pfam" id="PF03441"/>
    </source>
</evidence>
<name>A0A8J7WHC1_9RHOB</name>
<dbReference type="GO" id="GO:0003677">
    <property type="term" value="F:DNA binding"/>
    <property type="evidence" value="ECO:0007669"/>
    <property type="project" value="TreeGrafter"/>
</dbReference>
<reference evidence="5" key="1">
    <citation type="submission" date="2021-04" db="EMBL/GenBank/DDBJ databases">
        <authorList>
            <person name="Yoon J."/>
        </authorList>
    </citation>
    <scope>NUCLEOTIDE SEQUENCE</scope>
    <source>
        <strain evidence="5">KMU-90</strain>
    </source>
</reference>
<sequence>MTGGAPVTRFTPTRTAALERLSAFVPHAGKDYAALRNYDRGPGQHRDVSVLSPYIRHRALTEAEVLEAVLGRHSHSAAEKFIQEVCWRTYWKGWLEMRPSVWRSYRADLRRALDGVQTQGGLRRDWEAACKGETGIECFDFWARELVETGYLHNHARMWFASIWIFTLRLPWVLGADFFLRHLLDGDPASNTLSWRWVAGVQTPGKTYLARGSNISKYTEGRFRPDGWIFANDAQAVDAPPHPPRMDAPKGDAFDPAIPTAFILHEDDLSPGFLVLRGLRPLGTALVTASDGLTPLRMAPRVTEFRTALARDAASRWAERLGPVTEGLDCPQALADWARALGAEQIVTAFAPVGPVAEMLDEITGIPVLRVMRDFDATAWPHATAGFFKFKEKIPKFLGQLKGLRAA</sequence>
<dbReference type="PANTHER" id="PTHR11455">
    <property type="entry name" value="CRYPTOCHROME"/>
    <property type="match status" value="1"/>
</dbReference>
<gene>
    <name evidence="5" type="ORF">KB874_14745</name>
</gene>
<dbReference type="Proteomes" id="UP000681356">
    <property type="component" value="Unassembled WGS sequence"/>
</dbReference>
<dbReference type="InterPro" id="IPR005101">
    <property type="entry name" value="Cryptochr/Photolyase_FAD-bd"/>
</dbReference>